<dbReference type="Pfam" id="PF13567">
    <property type="entry name" value="DUF4131"/>
    <property type="match status" value="1"/>
</dbReference>
<evidence type="ECO:0000256" key="1">
    <source>
        <dbReference type="ARBA" id="ARBA00004651"/>
    </source>
</evidence>
<dbReference type="EMBL" id="RAPQ01000012">
    <property type="protein sequence ID" value="RKD96998.1"/>
    <property type="molecule type" value="Genomic_DNA"/>
</dbReference>
<dbReference type="GO" id="GO:0005886">
    <property type="term" value="C:plasma membrane"/>
    <property type="evidence" value="ECO:0007669"/>
    <property type="project" value="UniProtKB-SubCell"/>
</dbReference>
<evidence type="ECO:0000256" key="3">
    <source>
        <dbReference type="ARBA" id="ARBA00022692"/>
    </source>
</evidence>
<organism evidence="9 10">
    <name type="scientific">Marinifilum flexuosum</name>
    <dbReference type="NCBI Taxonomy" id="1117708"/>
    <lineage>
        <taxon>Bacteria</taxon>
        <taxon>Pseudomonadati</taxon>
        <taxon>Bacteroidota</taxon>
        <taxon>Bacteroidia</taxon>
        <taxon>Marinilabiliales</taxon>
        <taxon>Marinifilaceae</taxon>
    </lineage>
</organism>
<feature type="transmembrane region" description="Helical" evidence="6">
    <location>
        <begin position="296"/>
        <end position="325"/>
    </location>
</feature>
<keyword evidence="3 6" id="KW-0812">Transmembrane</keyword>
<evidence type="ECO:0000259" key="8">
    <source>
        <dbReference type="Pfam" id="PF13567"/>
    </source>
</evidence>
<keyword evidence="10" id="KW-1185">Reference proteome</keyword>
<accession>A0A419WNI7</accession>
<feature type="transmembrane region" description="Helical" evidence="6">
    <location>
        <begin position="479"/>
        <end position="504"/>
    </location>
</feature>
<sequence length="690" mass="78908">MDLRELLRQYPFLRVLFFLIVGIFAAELFEISNKLTLILLFFGLALMLFFVLIPKLKKSYKMRPAFGLIVVILFTSLGVFRTQVVQESMFLSEVDSCEAYQLKLIENPVEKANTFSCVAKITGSVNKNLITEETANIILYFKKESLVNQLNVGDQLIINSNVERVKNAGNPNEFNYSGYLKTRHILYSSYVNSTNWIKLPIDHQMSIRVLAWKWRDQLLQIYRDNGITNESFDILAALTLGYKTSLDPELRKAWADAGAMHVLAVSGLHVGIIYLVMSYLLSFFLKIKYGRWIRSVLLLIILWMYALITGLSPSVMRAACMFSFIVVGEAMRRKGGVFNSLAASAFFLLLYNPYLIFTVGFQFSYLAVAGIVFLQPKFDKLLFIRNTILNKLWQLTTVALAAQIATFPLTIFYFNQFPSYFLLSGYVVILMAGILIYLSALLLMLSQVEILSNILGWILQHLIKILNQIIVWIQELPGAVIHSLSFSSFQVVLLYALIICLIFIVILRRKMAVYSLMILLISFQIPELLKHIQSKKQELIIFNAGRNALIGFRNGNQVSYLCDKGMRMSKQKFLANNYQIHNHLYELKTDTIKEVDFREFAGSKLLIIQKNNDFSFELLNRLDPDIILMRKSALKNAEFLTKNQINSTIVIDGSVYKNDLQRLHNANVDSVCNLFVIKDRGAFVVDLSSD</sequence>
<proteinExistence type="predicted"/>
<feature type="transmembrane region" description="Helical" evidence="6">
    <location>
        <begin position="35"/>
        <end position="53"/>
    </location>
</feature>
<dbReference type="PANTHER" id="PTHR30619:SF1">
    <property type="entry name" value="RECOMBINATION PROTEIN 2"/>
    <property type="match status" value="1"/>
</dbReference>
<feature type="transmembrane region" description="Helical" evidence="6">
    <location>
        <begin position="395"/>
        <end position="414"/>
    </location>
</feature>
<evidence type="ECO:0000259" key="7">
    <source>
        <dbReference type="Pfam" id="PF03772"/>
    </source>
</evidence>
<keyword evidence="5 6" id="KW-0472">Membrane</keyword>
<dbReference type="InterPro" id="IPR052159">
    <property type="entry name" value="Competence_DNA_uptake"/>
</dbReference>
<keyword evidence="2" id="KW-1003">Cell membrane</keyword>
<protein>
    <submittedName>
        <fullName evidence="9">Competence protein ComEC</fullName>
    </submittedName>
</protein>
<dbReference type="OrthoDB" id="9761531at2"/>
<gene>
    <name evidence="9" type="ORF">BXY64_3962</name>
</gene>
<evidence type="ECO:0000313" key="9">
    <source>
        <dbReference type="EMBL" id="RKD96998.1"/>
    </source>
</evidence>
<keyword evidence="4 6" id="KW-1133">Transmembrane helix</keyword>
<name>A0A419WNI7_9BACT</name>
<dbReference type="Proteomes" id="UP000284531">
    <property type="component" value="Unassembled WGS sequence"/>
</dbReference>
<evidence type="ECO:0000313" key="10">
    <source>
        <dbReference type="Proteomes" id="UP000284531"/>
    </source>
</evidence>
<evidence type="ECO:0000256" key="6">
    <source>
        <dbReference type="SAM" id="Phobius"/>
    </source>
</evidence>
<dbReference type="InterPro" id="IPR004477">
    <property type="entry name" value="ComEC_N"/>
</dbReference>
<comment type="subcellular location">
    <subcellularLocation>
        <location evidence="1">Cell membrane</location>
        <topology evidence="1">Multi-pass membrane protein</topology>
    </subcellularLocation>
</comment>
<feature type="transmembrane region" description="Helical" evidence="6">
    <location>
        <begin position="420"/>
        <end position="442"/>
    </location>
</feature>
<feature type="transmembrane region" description="Helical" evidence="6">
    <location>
        <begin position="259"/>
        <end position="284"/>
    </location>
</feature>
<dbReference type="NCBIfam" id="TIGR00360">
    <property type="entry name" value="ComEC_N-term"/>
    <property type="match status" value="1"/>
</dbReference>
<dbReference type="Pfam" id="PF03772">
    <property type="entry name" value="Competence"/>
    <property type="match status" value="1"/>
</dbReference>
<comment type="caution">
    <text evidence="9">The sequence shown here is derived from an EMBL/GenBank/DDBJ whole genome shotgun (WGS) entry which is preliminary data.</text>
</comment>
<feature type="domain" description="ComEC/Rec2-related protein" evidence="7">
    <location>
        <begin position="238"/>
        <end position="504"/>
    </location>
</feature>
<dbReference type="RefSeq" id="WP_120241635.1">
    <property type="nucleotide sequence ID" value="NZ_RAPQ01000012.1"/>
</dbReference>
<evidence type="ECO:0000256" key="4">
    <source>
        <dbReference type="ARBA" id="ARBA00022989"/>
    </source>
</evidence>
<dbReference type="PANTHER" id="PTHR30619">
    <property type="entry name" value="DNA INTERNALIZATION/COMPETENCE PROTEIN COMEC/REC2"/>
    <property type="match status" value="1"/>
</dbReference>
<evidence type="ECO:0000256" key="5">
    <source>
        <dbReference type="ARBA" id="ARBA00023136"/>
    </source>
</evidence>
<feature type="domain" description="DUF4131" evidence="8">
    <location>
        <begin position="35"/>
        <end position="195"/>
    </location>
</feature>
<reference evidence="9 10" key="1">
    <citation type="submission" date="2018-09" db="EMBL/GenBank/DDBJ databases">
        <title>Genomic Encyclopedia of Archaeal and Bacterial Type Strains, Phase II (KMG-II): from individual species to whole genera.</title>
        <authorList>
            <person name="Goeker M."/>
        </authorList>
    </citation>
    <scope>NUCLEOTIDE SEQUENCE [LARGE SCALE GENOMIC DNA]</scope>
    <source>
        <strain evidence="9 10">DSM 21950</strain>
    </source>
</reference>
<feature type="transmembrane region" description="Helical" evidence="6">
    <location>
        <begin position="345"/>
        <end position="374"/>
    </location>
</feature>
<feature type="transmembrane region" description="Helical" evidence="6">
    <location>
        <begin position="454"/>
        <end position="473"/>
    </location>
</feature>
<evidence type="ECO:0000256" key="2">
    <source>
        <dbReference type="ARBA" id="ARBA00022475"/>
    </source>
</evidence>
<dbReference type="InterPro" id="IPR025405">
    <property type="entry name" value="DUF4131"/>
</dbReference>
<feature type="transmembrane region" description="Helical" evidence="6">
    <location>
        <begin position="65"/>
        <end position="84"/>
    </location>
</feature>
<feature type="transmembrane region" description="Helical" evidence="6">
    <location>
        <begin position="12"/>
        <end position="29"/>
    </location>
</feature>
<dbReference type="AlphaFoldDB" id="A0A419WNI7"/>